<dbReference type="RefSeq" id="WP_092021764.1">
    <property type="nucleotide sequence ID" value="NZ_FOUE01000002.1"/>
</dbReference>
<accession>A0A1I4P6T0</accession>
<dbReference type="STRING" id="488535.SAMN04487963_1832"/>
<dbReference type="AlphaFoldDB" id="A0A1I4P6T0"/>
<name>A0A1I4P6T0_9GAMM</name>
<keyword evidence="3" id="KW-1185">Reference proteome</keyword>
<proteinExistence type="predicted"/>
<dbReference type="Pfam" id="PF09500">
    <property type="entry name" value="YiiD_C"/>
    <property type="match status" value="1"/>
</dbReference>
<reference evidence="3" key="1">
    <citation type="submission" date="2016-10" db="EMBL/GenBank/DDBJ databases">
        <authorList>
            <person name="Varghese N."/>
            <person name="Submissions S."/>
        </authorList>
    </citation>
    <scope>NUCLEOTIDE SEQUENCE [LARGE SCALE GENOMIC DNA]</scope>
    <source>
        <strain evidence="3">CGMCC 1.7061</strain>
    </source>
</reference>
<dbReference type="Gene3D" id="3.10.129.10">
    <property type="entry name" value="Hotdog Thioesterase"/>
    <property type="match status" value="1"/>
</dbReference>
<gene>
    <name evidence="2" type="ORF">SAMN04487963_1832</name>
</gene>
<dbReference type="InterPro" id="IPR012660">
    <property type="entry name" value="YiiD_C"/>
</dbReference>
<dbReference type="OrthoDB" id="4305330at2"/>
<organism evidence="2 3">
    <name type="scientific">Marinobacter zhejiangensis</name>
    <dbReference type="NCBI Taxonomy" id="488535"/>
    <lineage>
        <taxon>Bacteria</taxon>
        <taxon>Pseudomonadati</taxon>
        <taxon>Pseudomonadota</taxon>
        <taxon>Gammaproteobacteria</taxon>
        <taxon>Pseudomonadales</taxon>
        <taxon>Marinobacteraceae</taxon>
        <taxon>Marinobacter</taxon>
    </lineage>
</organism>
<evidence type="ECO:0000259" key="1">
    <source>
        <dbReference type="Pfam" id="PF09500"/>
    </source>
</evidence>
<dbReference type="EMBL" id="FOUE01000002">
    <property type="protein sequence ID" value="SFM23335.1"/>
    <property type="molecule type" value="Genomic_DNA"/>
</dbReference>
<dbReference type="InterPro" id="IPR029069">
    <property type="entry name" value="HotDog_dom_sf"/>
</dbReference>
<evidence type="ECO:0000313" key="2">
    <source>
        <dbReference type="EMBL" id="SFM23335.1"/>
    </source>
</evidence>
<dbReference type="SUPFAM" id="SSF54637">
    <property type="entry name" value="Thioesterase/thiol ester dehydrase-isomerase"/>
    <property type="match status" value="1"/>
</dbReference>
<dbReference type="Proteomes" id="UP000198519">
    <property type="component" value="Unassembled WGS sequence"/>
</dbReference>
<protein>
    <submittedName>
        <fullName evidence="2">Thioesterase domain-containing protein, putative</fullName>
    </submittedName>
</protein>
<feature type="domain" description="Thioesterase putative" evidence="1">
    <location>
        <begin position="4"/>
        <end position="152"/>
    </location>
</feature>
<dbReference type="NCBIfam" id="TIGR02447">
    <property type="entry name" value="yiiD_Cterm"/>
    <property type="match status" value="1"/>
</dbReference>
<sequence>MDLTQFQKRINDTIPLTRALAVTVDHYDGERLVVSAPLEPNHNHQGTGFGGSLYSVAVVAAWGSVELKLADFGLTGNVVVQGGEMNYLGPVAEDFVAMAELPGAADLARLKKSLDRHGKGRLTVKAGVYPASAGIDAEGEVLASFEGRFVVQDARPVAG</sequence>
<evidence type="ECO:0000313" key="3">
    <source>
        <dbReference type="Proteomes" id="UP000198519"/>
    </source>
</evidence>